<dbReference type="EnsemblPlants" id="PNT73840">
    <property type="protein sequence ID" value="PNT73840"/>
    <property type="gene ID" value="BRADI_1g02615v3"/>
</dbReference>
<dbReference type="Proteomes" id="UP000008810">
    <property type="component" value="Chromosome 1"/>
</dbReference>
<dbReference type="Gramene" id="PNT73840">
    <property type="protein sequence ID" value="PNT73840"/>
    <property type="gene ID" value="BRADI_1g02615v3"/>
</dbReference>
<protein>
    <submittedName>
        <fullName evidence="1 2">Uncharacterized protein</fullName>
    </submittedName>
</protein>
<reference evidence="1" key="2">
    <citation type="submission" date="2017-06" db="EMBL/GenBank/DDBJ databases">
        <title>WGS assembly of Brachypodium distachyon.</title>
        <authorList>
            <consortium name="The International Brachypodium Initiative"/>
            <person name="Lucas S."/>
            <person name="Harmon-Smith M."/>
            <person name="Lail K."/>
            <person name="Tice H."/>
            <person name="Grimwood J."/>
            <person name="Bruce D."/>
            <person name="Barry K."/>
            <person name="Shu S."/>
            <person name="Lindquist E."/>
            <person name="Wang M."/>
            <person name="Pitluck S."/>
            <person name="Vogel J.P."/>
            <person name="Garvin D.F."/>
            <person name="Mockler T.C."/>
            <person name="Schmutz J."/>
            <person name="Rokhsar D."/>
            <person name="Bevan M.W."/>
        </authorList>
    </citation>
    <scope>NUCLEOTIDE SEQUENCE</scope>
    <source>
        <strain evidence="1">Bd21</strain>
    </source>
</reference>
<accession>A0A2K2DHT7</accession>
<name>A0A2K2DHT7_BRADI</name>
<evidence type="ECO:0000313" key="1">
    <source>
        <dbReference type="EMBL" id="PNT73840.1"/>
    </source>
</evidence>
<dbReference type="Gramene" id="PNT73841">
    <property type="protein sequence ID" value="PNT73841"/>
    <property type="gene ID" value="BRADI_1g02615v3"/>
</dbReference>
<dbReference type="EMBL" id="CM000880">
    <property type="protein sequence ID" value="PNT73840.1"/>
    <property type="molecule type" value="Genomic_DNA"/>
</dbReference>
<proteinExistence type="predicted"/>
<organism evidence="1">
    <name type="scientific">Brachypodium distachyon</name>
    <name type="common">Purple false brome</name>
    <name type="synonym">Trachynia distachya</name>
    <dbReference type="NCBI Taxonomy" id="15368"/>
    <lineage>
        <taxon>Eukaryota</taxon>
        <taxon>Viridiplantae</taxon>
        <taxon>Streptophyta</taxon>
        <taxon>Embryophyta</taxon>
        <taxon>Tracheophyta</taxon>
        <taxon>Spermatophyta</taxon>
        <taxon>Magnoliopsida</taxon>
        <taxon>Liliopsida</taxon>
        <taxon>Poales</taxon>
        <taxon>Poaceae</taxon>
        <taxon>BOP clade</taxon>
        <taxon>Pooideae</taxon>
        <taxon>Stipodae</taxon>
        <taxon>Brachypodieae</taxon>
        <taxon>Brachypodium</taxon>
    </lineage>
</organism>
<evidence type="ECO:0000313" key="2">
    <source>
        <dbReference type="EnsemblPlants" id="PNT73840"/>
    </source>
</evidence>
<sequence>FLYVPPLKSVTCFSFVGPVSSFAAPLLLLFAAHGPLEVPSDSIRFAAASLRLRALEADPASLGGDYLAFDSNCDLHMNPGTVEHGMENWPRRCQEVG</sequence>
<dbReference type="InParanoid" id="A0A2K2DHT7"/>
<evidence type="ECO:0000313" key="3">
    <source>
        <dbReference type="Proteomes" id="UP000008810"/>
    </source>
</evidence>
<reference evidence="2" key="3">
    <citation type="submission" date="2018-08" db="UniProtKB">
        <authorList>
            <consortium name="EnsemblPlants"/>
        </authorList>
    </citation>
    <scope>IDENTIFICATION</scope>
    <source>
        <strain evidence="2">cv. Bd21</strain>
    </source>
</reference>
<dbReference type="EnsemblPlants" id="PNT73841">
    <property type="protein sequence ID" value="PNT73841"/>
    <property type="gene ID" value="BRADI_1g02615v3"/>
</dbReference>
<dbReference type="AlphaFoldDB" id="A0A2K2DHT7"/>
<reference evidence="1 2" key="1">
    <citation type="journal article" date="2010" name="Nature">
        <title>Genome sequencing and analysis of the model grass Brachypodium distachyon.</title>
        <authorList>
            <consortium name="International Brachypodium Initiative"/>
        </authorList>
    </citation>
    <scope>NUCLEOTIDE SEQUENCE [LARGE SCALE GENOMIC DNA]</scope>
    <source>
        <strain evidence="1 2">Bd21</strain>
    </source>
</reference>
<feature type="non-terminal residue" evidence="1">
    <location>
        <position position="1"/>
    </location>
</feature>
<keyword evidence="3" id="KW-1185">Reference proteome</keyword>
<gene>
    <name evidence="1" type="ORF">BRADI_1g02615v3</name>
</gene>
<dbReference type="EMBL" id="CM000880">
    <property type="protein sequence ID" value="PNT73841.1"/>
    <property type="molecule type" value="Genomic_DNA"/>
</dbReference>